<organism evidence="1 2">
    <name type="scientific">Dendrobium catenatum</name>
    <dbReference type="NCBI Taxonomy" id="906689"/>
    <lineage>
        <taxon>Eukaryota</taxon>
        <taxon>Viridiplantae</taxon>
        <taxon>Streptophyta</taxon>
        <taxon>Embryophyta</taxon>
        <taxon>Tracheophyta</taxon>
        <taxon>Spermatophyta</taxon>
        <taxon>Magnoliopsida</taxon>
        <taxon>Liliopsida</taxon>
        <taxon>Asparagales</taxon>
        <taxon>Orchidaceae</taxon>
        <taxon>Epidendroideae</taxon>
        <taxon>Malaxideae</taxon>
        <taxon>Dendrobiinae</taxon>
        <taxon>Dendrobium</taxon>
    </lineage>
</organism>
<evidence type="ECO:0000313" key="1">
    <source>
        <dbReference type="EMBL" id="PKU70773.1"/>
    </source>
</evidence>
<keyword evidence="2" id="KW-1185">Reference proteome</keyword>
<protein>
    <submittedName>
        <fullName evidence="1">UPF0481 protein</fullName>
    </submittedName>
</protein>
<reference evidence="1 2" key="1">
    <citation type="journal article" date="2016" name="Sci. Rep.">
        <title>The Dendrobium catenatum Lindl. genome sequence provides insights into polysaccharide synthase, floral development and adaptive evolution.</title>
        <authorList>
            <person name="Zhang G.Q."/>
            <person name="Xu Q."/>
            <person name="Bian C."/>
            <person name="Tsai W.C."/>
            <person name="Yeh C.M."/>
            <person name="Liu K.W."/>
            <person name="Yoshida K."/>
            <person name="Zhang L.S."/>
            <person name="Chang S.B."/>
            <person name="Chen F."/>
            <person name="Shi Y."/>
            <person name="Su Y.Y."/>
            <person name="Zhang Y.Q."/>
            <person name="Chen L.J."/>
            <person name="Yin Y."/>
            <person name="Lin M."/>
            <person name="Huang H."/>
            <person name="Deng H."/>
            <person name="Wang Z.W."/>
            <person name="Zhu S.L."/>
            <person name="Zhao X."/>
            <person name="Deng C."/>
            <person name="Niu S.C."/>
            <person name="Huang J."/>
            <person name="Wang M."/>
            <person name="Liu G.H."/>
            <person name="Yang H.J."/>
            <person name="Xiao X.J."/>
            <person name="Hsiao Y.Y."/>
            <person name="Wu W.L."/>
            <person name="Chen Y.Y."/>
            <person name="Mitsuda N."/>
            <person name="Ohme-Takagi M."/>
            <person name="Luo Y.B."/>
            <person name="Van de Peer Y."/>
            <person name="Liu Z.J."/>
        </authorList>
    </citation>
    <scope>NUCLEOTIDE SEQUENCE [LARGE SCALE GENOMIC DNA]</scope>
    <source>
        <tissue evidence="1">The whole plant</tissue>
    </source>
</reference>
<name>A0A2I0W541_9ASPA</name>
<dbReference type="Pfam" id="PF03140">
    <property type="entry name" value="DUF247"/>
    <property type="match status" value="1"/>
</dbReference>
<dbReference type="PANTHER" id="PTHR31549">
    <property type="entry name" value="PROTEIN, PUTATIVE (DUF247)-RELATED-RELATED"/>
    <property type="match status" value="1"/>
</dbReference>
<dbReference type="STRING" id="906689.A0A2I0W541"/>
<sequence>MLPSPSPPTTSLKPLFLESIFALELFRGVLEGFEDLSYSPNDPVFAFSSIKQSLQRDMIMLENQLLSLFVLDWILALQLGYEPSLSYRVAPLTLHFFNPLMPTDELHCPTSSSDPPYEDGSGGALHCLDVFCHSLRLCPTPASISRLTCRGKQSARLVATACWLPIADKWRRQLIHCVANLRDADIKFRRRTGVQFWDIEFKDGVMYISRLLIHDGIKSHFLNLITFEQCHLECGNHITSYLTVMNNLINSEVDANTCMIKKLSSIGSGVMGRWLICLTGFAMRWCSTVMIATCRNYRSR</sequence>
<proteinExistence type="predicted"/>
<dbReference type="InterPro" id="IPR004158">
    <property type="entry name" value="DUF247_pln"/>
</dbReference>
<dbReference type="Proteomes" id="UP000233837">
    <property type="component" value="Unassembled WGS sequence"/>
</dbReference>
<gene>
    <name evidence="1" type="ORF">MA16_Dca012526</name>
</gene>
<accession>A0A2I0W541</accession>
<dbReference type="EMBL" id="KZ502911">
    <property type="protein sequence ID" value="PKU70773.1"/>
    <property type="molecule type" value="Genomic_DNA"/>
</dbReference>
<evidence type="ECO:0000313" key="2">
    <source>
        <dbReference type="Proteomes" id="UP000233837"/>
    </source>
</evidence>
<dbReference type="PANTHER" id="PTHR31549:SF25">
    <property type="entry name" value="PROTEIN, PUTATIVE (DUF247)-RELATED"/>
    <property type="match status" value="1"/>
</dbReference>
<reference evidence="1 2" key="2">
    <citation type="journal article" date="2017" name="Nature">
        <title>The Apostasia genome and the evolution of orchids.</title>
        <authorList>
            <person name="Zhang G.Q."/>
            <person name="Liu K.W."/>
            <person name="Li Z."/>
            <person name="Lohaus R."/>
            <person name="Hsiao Y.Y."/>
            <person name="Niu S.C."/>
            <person name="Wang J.Y."/>
            <person name="Lin Y.C."/>
            <person name="Xu Q."/>
            <person name="Chen L.J."/>
            <person name="Yoshida K."/>
            <person name="Fujiwara S."/>
            <person name="Wang Z.W."/>
            <person name="Zhang Y.Q."/>
            <person name="Mitsuda N."/>
            <person name="Wang M."/>
            <person name="Liu G.H."/>
            <person name="Pecoraro L."/>
            <person name="Huang H.X."/>
            <person name="Xiao X.J."/>
            <person name="Lin M."/>
            <person name="Wu X.Y."/>
            <person name="Wu W.L."/>
            <person name="Chen Y.Y."/>
            <person name="Chang S.B."/>
            <person name="Sakamoto S."/>
            <person name="Ohme-Takagi M."/>
            <person name="Yagi M."/>
            <person name="Zeng S.J."/>
            <person name="Shen C.Y."/>
            <person name="Yeh C.M."/>
            <person name="Luo Y.B."/>
            <person name="Tsai W.C."/>
            <person name="Van de Peer Y."/>
            <person name="Liu Z.J."/>
        </authorList>
    </citation>
    <scope>NUCLEOTIDE SEQUENCE [LARGE SCALE GENOMIC DNA]</scope>
    <source>
        <tissue evidence="1">The whole plant</tissue>
    </source>
</reference>
<dbReference type="AlphaFoldDB" id="A0A2I0W541"/>